<feature type="compositionally biased region" description="Basic and acidic residues" evidence="2">
    <location>
        <begin position="649"/>
        <end position="808"/>
    </location>
</feature>
<dbReference type="PANTHER" id="PTHR15073:SF1">
    <property type="entry name" value="RETICULOCYTE-BINDING PROTEIN HOMOLOG 2A"/>
    <property type="match status" value="1"/>
</dbReference>
<proteinExistence type="predicted"/>
<feature type="compositionally biased region" description="Polar residues" evidence="2">
    <location>
        <begin position="266"/>
        <end position="296"/>
    </location>
</feature>
<evidence type="ECO:0000256" key="2">
    <source>
        <dbReference type="SAM" id="MobiDB-lite"/>
    </source>
</evidence>
<dbReference type="RefSeq" id="XP_018991841.1">
    <property type="nucleotide sequence ID" value="XM_019140690.1"/>
</dbReference>
<dbReference type="InterPro" id="IPR051483">
    <property type="entry name" value="MAP7_domain-containing"/>
</dbReference>
<dbReference type="GO" id="GO:0015630">
    <property type="term" value="C:microtubule cytoskeleton"/>
    <property type="evidence" value="ECO:0007669"/>
    <property type="project" value="TreeGrafter"/>
</dbReference>
<dbReference type="GO" id="GO:0000226">
    <property type="term" value="P:microtubule cytoskeleton organization"/>
    <property type="evidence" value="ECO:0007669"/>
    <property type="project" value="TreeGrafter"/>
</dbReference>
<keyword evidence="4" id="KW-1185">Reference proteome</keyword>
<feature type="compositionally biased region" description="Basic and acidic residues" evidence="2">
    <location>
        <begin position="620"/>
        <end position="630"/>
    </location>
</feature>
<feature type="compositionally biased region" description="Low complexity" evidence="2">
    <location>
        <begin position="371"/>
        <end position="389"/>
    </location>
</feature>
<evidence type="ECO:0000313" key="4">
    <source>
        <dbReference type="Proteomes" id="UP000094065"/>
    </source>
</evidence>
<gene>
    <name evidence="3" type="ORF">L202_06237</name>
</gene>
<feature type="compositionally biased region" description="Gly residues" evidence="2">
    <location>
        <begin position="465"/>
        <end position="476"/>
    </location>
</feature>
<reference evidence="3 4" key="1">
    <citation type="submission" date="2016-06" db="EMBL/GenBank/DDBJ databases">
        <title>Evolution of pathogenesis and genome organization in the Tremellales.</title>
        <authorList>
            <person name="Cuomo C."/>
            <person name="Litvintseva A."/>
            <person name="Heitman J."/>
            <person name="Chen Y."/>
            <person name="Sun S."/>
            <person name="Springer D."/>
            <person name="Dromer F."/>
            <person name="Young S."/>
            <person name="Zeng Q."/>
            <person name="Chapman S."/>
            <person name="Gujja S."/>
            <person name="Saif S."/>
            <person name="Birren B."/>
        </authorList>
    </citation>
    <scope>NUCLEOTIDE SEQUENCE [LARGE SCALE GENOMIC DNA]</scope>
    <source>
        <strain evidence="3 4">CBS 6039</strain>
    </source>
</reference>
<accession>A0A1E3HIY0</accession>
<feature type="compositionally biased region" description="Pro residues" evidence="2">
    <location>
        <begin position="400"/>
        <end position="416"/>
    </location>
</feature>
<protein>
    <recommendedName>
        <fullName evidence="5">PH domain-containing protein</fullName>
    </recommendedName>
</protein>
<name>A0A1E3HIY0_9TREE</name>
<dbReference type="Gene3D" id="2.30.29.30">
    <property type="entry name" value="Pleckstrin-homology domain (PH domain)/Phosphotyrosine-binding domain (PTB)"/>
    <property type="match status" value="1"/>
</dbReference>
<comment type="caution">
    <text evidence="3">The sequence shown here is derived from an EMBL/GenBank/DDBJ whole genome shotgun (WGS) entry which is preliminary data.</text>
</comment>
<organism evidence="3 4">
    <name type="scientific">Cryptococcus amylolentus CBS 6039</name>
    <dbReference type="NCBI Taxonomy" id="1295533"/>
    <lineage>
        <taxon>Eukaryota</taxon>
        <taxon>Fungi</taxon>
        <taxon>Dikarya</taxon>
        <taxon>Basidiomycota</taxon>
        <taxon>Agaricomycotina</taxon>
        <taxon>Tremellomycetes</taxon>
        <taxon>Tremellales</taxon>
        <taxon>Cryptococcaceae</taxon>
        <taxon>Cryptococcus</taxon>
    </lineage>
</organism>
<evidence type="ECO:0008006" key="5">
    <source>
        <dbReference type="Google" id="ProtNLM"/>
    </source>
</evidence>
<dbReference type="PANTHER" id="PTHR15073">
    <property type="entry name" value="MICROTUBULE-ASSOCIATED PROTEIN"/>
    <property type="match status" value="1"/>
</dbReference>
<dbReference type="InterPro" id="IPR011993">
    <property type="entry name" value="PH-like_dom_sf"/>
</dbReference>
<dbReference type="Proteomes" id="UP000094065">
    <property type="component" value="Unassembled WGS sequence"/>
</dbReference>
<keyword evidence="1" id="KW-0175">Coiled coil</keyword>
<evidence type="ECO:0000256" key="1">
    <source>
        <dbReference type="ARBA" id="ARBA00023054"/>
    </source>
</evidence>
<feature type="compositionally biased region" description="Basic and acidic residues" evidence="2">
    <location>
        <begin position="489"/>
        <end position="516"/>
    </location>
</feature>
<dbReference type="STRING" id="1295533.A0A1E3HIY0"/>
<evidence type="ECO:0000313" key="3">
    <source>
        <dbReference type="EMBL" id="ODN76310.1"/>
    </source>
</evidence>
<dbReference type="GeneID" id="30157546"/>
<dbReference type="EMBL" id="AWGJ01000009">
    <property type="protein sequence ID" value="ODN76310.1"/>
    <property type="molecule type" value="Genomic_DNA"/>
</dbReference>
<dbReference type="SUPFAM" id="SSF55753">
    <property type="entry name" value="Actin depolymerizing proteins"/>
    <property type="match status" value="1"/>
</dbReference>
<dbReference type="SUPFAM" id="SSF50729">
    <property type="entry name" value="PH domain-like"/>
    <property type="match status" value="1"/>
</dbReference>
<feature type="compositionally biased region" description="Low complexity" evidence="2">
    <location>
        <begin position="297"/>
        <end position="309"/>
    </location>
</feature>
<feature type="region of interest" description="Disordered" evidence="2">
    <location>
        <begin position="153"/>
        <end position="808"/>
    </location>
</feature>
<dbReference type="Gene3D" id="3.40.20.10">
    <property type="entry name" value="Severin"/>
    <property type="match status" value="1"/>
</dbReference>
<feature type="compositionally biased region" description="Low complexity" evidence="2">
    <location>
        <begin position="220"/>
        <end position="236"/>
    </location>
</feature>
<sequence>MSLDVSHPALTAARQAVADPSDPTAWFLLQYNPDSPGPGFLLQYNPDSPGPQAIPLDSGPLPVLPAWHRHLRETGQGVLFGYAEIANKGLVLVYLPPDVGGVKRARAIVHSRAIANMYPEYSALITIADPDELTEELVSERLGLGVPAPLDKARVEIPGGDGPNPLAPGLGRGIPLQKQRDATPMSAAAVGSETGSPSRVNFSERRKPPPQLSALGLGTPSEPASSSPSRAPSRSPSRPPPEPQAVAVPSVEQLKEKEKDDRNRKPSFTSRLKNTFHRSSPSIEDTPASSPSNTDKPTPLTPTSPSSPSMGSARFKAASLGKVFSKRRGGTGETPPTSPRADGGFGEGEPPRPISHDFSPAAGPALPPKDTSSISQTSSSPLAPSAPSLHAVHGHSPYPTATPPGGAPPLLGPPVPLVSRDSTKSEAASYYQTPLGSPSPEDENEEIVPNARSTSLLTPEAAAPPGGGGGGGGGGLSPSPSARQVLYDARQKSLDKEREIQERFRRDLSEKEKDQKDDGDDVNGHGQGQGGSDGYESSTRLAYDDTDTEDERGKPTTAGERERVGVAVPPSLGALPASPVDDVPGGGTSPGLVGRGAFPSPPPPNGQSLPEVPEPEPEPGVEKRETHELEEAQQQAMMRAEMSALHTEQQAEKEVAEEAEDPIEREGAEEKARADGEIEERVRVEYEERVRREREREEEERERRREEEEARERYLAEEERRREEEEEERRLAEEERLRVLAEEEERQRLEEEERAERQRLEEEERARVQAEQERKREEEEALAEKKRAEEAARAEKKRAEEEAERQRIEDELAKKQAIRDGLLSGKRDGGVMLRGWVTAQTYKSMTWRRRHFQLLPTEMRLFKNEGDAKPIQTIFFGPSTTISEAYEESQVKDSFKVISSLPEKGDEEFFLFTDSAEDKEVVLEGIRLCI</sequence>
<feature type="compositionally biased region" description="Basic and acidic residues" evidence="2">
    <location>
        <begin position="253"/>
        <end position="264"/>
    </location>
</feature>
<dbReference type="AlphaFoldDB" id="A0A1E3HIY0"/>
<dbReference type="OrthoDB" id="2576574at2759"/>
<feature type="compositionally biased region" description="Basic and acidic residues" evidence="2">
    <location>
        <begin position="551"/>
        <end position="564"/>
    </location>
</feature>
<dbReference type="InterPro" id="IPR029006">
    <property type="entry name" value="ADF-H/Gelsolin-like_dom_sf"/>
</dbReference>